<dbReference type="EMBL" id="JARJCW010000009">
    <property type="protein sequence ID" value="KAJ7220747.1"/>
    <property type="molecule type" value="Genomic_DNA"/>
</dbReference>
<dbReference type="PROSITE" id="PS00061">
    <property type="entry name" value="ADH_SHORT"/>
    <property type="match status" value="1"/>
</dbReference>
<evidence type="ECO:0000256" key="1">
    <source>
        <dbReference type="ARBA" id="ARBA00006484"/>
    </source>
</evidence>
<dbReference type="InterPro" id="IPR002347">
    <property type="entry name" value="SDR_fam"/>
</dbReference>
<dbReference type="Gene3D" id="3.40.50.720">
    <property type="entry name" value="NAD(P)-binding Rossmann-like Domain"/>
    <property type="match status" value="1"/>
</dbReference>
<protein>
    <recommendedName>
        <fullName evidence="6">NAD(P)-binding protein</fullName>
    </recommendedName>
</protein>
<accession>A0AAD6VRU0</accession>
<reference evidence="4" key="1">
    <citation type="submission" date="2023-03" db="EMBL/GenBank/DDBJ databases">
        <title>Massive genome expansion in bonnet fungi (Mycena s.s.) driven by repeated elements and novel gene families across ecological guilds.</title>
        <authorList>
            <consortium name="Lawrence Berkeley National Laboratory"/>
            <person name="Harder C.B."/>
            <person name="Miyauchi S."/>
            <person name="Viragh M."/>
            <person name="Kuo A."/>
            <person name="Thoen E."/>
            <person name="Andreopoulos B."/>
            <person name="Lu D."/>
            <person name="Skrede I."/>
            <person name="Drula E."/>
            <person name="Henrissat B."/>
            <person name="Morin E."/>
            <person name="Kohler A."/>
            <person name="Barry K."/>
            <person name="LaButti K."/>
            <person name="Morin E."/>
            <person name="Salamov A."/>
            <person name="Lipzen A."/>
            <person name="Mereny Z."/>
            <person name="Hegedus B."/>
            <person name="Baldrian P."/>
            <person name="Stursova M."/>
            <person name="Weitz H."/>
            <person name="Taylor A."/>
            <person name="Grigoriev I.V."/>
            <person name="Nagy L.G."/>
            <person name="Martin F."/>
            <person name="Kauserud H."/>
        </authorList>
    </citation>
    <scope>NUCLEOTIDE SEQUENCE</scope>
    <source>
        <strain evidence="4">9144</strain>
    </source>
</reference>
<organism evidence="4 5">
    <name type="scientific">Mycena pura</name>
    <dbReference type="NCBI Taxonomy" id="153505"/>
    <lineage>
        <taxon>Eukaryota</taxon>
        <taxon>Fungi</taxon>
        <taxon>Dikarya</taxon>
        <taxon>Basidiomycota</taxon>
        <taxon>Agaricomycotina</taxon>
        <taxon>Agaricomycetes</taxon>
        <taxon>Agaricomycetidae</taxon>
        <taxon>Agaricales</taxon>
        <taxon>Marasmiineae</taxon>
        <taxon>Mycenaceae</taxon>
        <taxon>Mycena</taxon>
    </lineage>
</organism>
<evidence type="ECO:0008006" key="6">
    <source>
        <dbReference type="Google" id="ProtNLM"/>
    </source>
</evidence>
<evidence type="ECO:0000313" key="5">
    <source>
        <dbReference type="Proteomes" id="UP001219525"/>
    </source>
</evidence>
<dbReference type="PRINTS" id="PR00081">
    <property type="entry name" value="GDHRDH"/>
</dbReference>
<gene>
    <name evidence="4" type="ORF">GGX14DRAFT_540813</name>
</gene>
<dbReference type="SUPFAM" id="SSF51735">
    <property type="entry name" value="NAD(P)-binding Rossmann-fold domains"/>
    <property type="match status" value="2"/>
</dbReference>
<dbReference type="FunFam" id="3.40.50.720:FF:000084">
    <property type="entry name" value="Short-chain dehydrogenase reductase"/>
    <property type="match status" value="1"/>
</dbReference>
<name>A0AAD6VRU0_9AGAR</name>
<sequence length="399" mass="42076">MTPKGTALVTAAQGIGRAIALRLANDGFDVEVNDLPQPSSQVVHRPTGITSKGTALVTGAAQGIGRAIALRLANDGFDVAVNDLPSKTADLAKVVAEIRASGRGSSAHVANVSDEHQVRRLVETVVLTHGGLDVMVANAGLATWKSLLDTTAEEWDRTMAVNSRGTFLCYKYAAKQMVQQGRGGRIIGACSVAGKIGFPFLATYCASKFAVRGLTQAAAQELGKYRITVNAYAPGAIDSIMLLTISLARIIQYQVSSLAELSTKDTAMSPELWLDAQKKVSPLGRLGTANEVESLVSFIASQESQFITGQSAVLLLPLAIIIVTPAARAPAIAVRCPLPASRRLPPGARRSPGSLRSCPSRHLLPVLYAHAPGGFPTSSLVRLFLTQPSYVPYIQSNPS</sequence>
<dbReference type="Pfam" id="PF00106">
    <property type="entry name" value="adh_short"/>
    <property type="match status" value="1"/>
</dbReference>
<dbReference type="GO" id="GO:0006633">
    <property type="term" value="P:fatty acid biosynthetic process"/>
    <property type="evidence" value="ECO:0007669"/>
    <property type="project" value="TreeGrafter"/>
</dbReference>
<dbReference type="GO" id="GO:0048038">
    <property type="term" value="F:quinone binding"/>
    <property type="evidence" value="ECO:0007669"/>
    <property type="project" value="TreeGrafter"/>
</dbReference>
<comment type="similarity">
    <text evidence="1 3">Belongs to the short-chain dehydrogenases/reductases (SDR) family.</text>
</comment>
<dbReference type="PANTHER" id="PTHR42760">
    <property type="entry name" value="SHORT-CHAIN DEHYDROGENASES/REDUCTASES FAMILY MEMBER"/>
    <property type="match status" value="1"/>
</dbReference>
<keyword evidence="5" id="KW-1185">Reference proteome</keyword>
<keyword evidence="2" id="KW-0521">NADP</keyword>
<evidence type="ECO:0000256" key="2">
    <source>
        <dbReference type="ARBA" id="ARBA00022857"/>
    </source>
</evidence>
<comment type="caution">
    <text evidence="4">The sequence shown here is derived from an EMBL/GenBank/DDBJ whole genome shotgun (WGS) entry which is preliminary data.</text>
</comment>
<dbReference type="PANTHER" id="PTHR42760:SF121">
    <property type="entry name" value="3-OXOACYL-(ACYL-CARRIER-PROTEIN) REDUCTASE"/>
    <property type="match status" value="1"/>
</dbReference>
<proteinExistence type="inferred from homology"/>
<dbReference type="Proteomes" id="UP001219525">
    <property type="component" value="Unassembled WGS sequence"/>
</dbReference>
<dbReference type="PRINTS" id="PR00080">
    <property type="entry name" value="SDRFAMILY"/>
</dbReference>
<dbReference type="InterPro" id="IPR020904">
    <property type="entry name" value="Sc_DH/Rdtase_CS"/>
</dbReference>
<evidence type="ECO:0000313" key="4">
    <source>
        <dbReference type="EMBL" id="KAJ7220747.1"/>
    </source>
</evidence>
<dbReference type="GO" id="GO:0016616">
    <property type="term" value="F:oxidoreductase activity, acting on the CH-OH group of donors, NAD or NADP as acceptor"/>
    <property type="evidence" value="ECO:0007669"/>
    <property type="project" value="TreeGrafter"/>
</dbReference>
<dbReference type="InterPro" id="IPR036291">
    <property type="entry name" value="NAD(P)-bd_dom_sf"/>
</dbReference>
<evidence type="ECO:0000256" key="3">
    <source>
        <dbReference type="RuleBase" id="RU000363"/>
    </source>
</evidence>
<dbReference type="AlphaFoldDB" id="A0AAD6VRU0"/>